<reference evidence="1 2" key="1">
    <citation type="submission" date="2015-09" db="EMBL/GenBank/DDBJ databases">
        <title>Bacillus cereus food isolates.</title>
        <authorList>
            <person name="Boekhorst J."/>
        </authorList>
    </citation>
    <scope>NUCLEOTIDE SEQUENCE [LARGE SCALE GENOMIC DNA]</scope>
    <source>
        <strain evidence="1 2">B4088</strain>
    </source>
</reference>
<dbReference type="PATRIC" id="fig|1396.535.peg.4433"/>
<evidence type="ECO:0000313" key="2">
    <source>
        <dbReference type="Proteomes" id="UP000076482"/>
    </source>
</evidence>
<gene>
    <name evidence="1" type="ORF">B4088_2472</name>
</gene>
<dbReference type="Proteomes" id="UP000076482">
    <property type="component" value="Unassembled WGS sequence"/>
</dbReference>
<organism evidence="1 2">
    <name type="scientific">Bacillus cereus</name>
    <dbReference type="NCBI Taxonomy" id="1396"/>
    <lineage>
        <taxon>Bacteria</taxon>
        <taxon>Bacillati</taxon>
        <taxon>Bacillota</taxon>
        <taxon>Bacilli</taxon>
        <taxon>Bacillales</taxon>
        <taxon>Bacillaceae</taxon>
        <taxon>Bacillus</taxon>
        <taxon>Bacillus cereus group</taxon>
    </lineage>
</organism>
<sequence>MKRPIFSYYKPKHVGLLLNMPPHLVSRLAYDIESKYPYRFPKSSLGSYQFQKSDIYLIRAYAIVLSRTQDKEYALLEIADKLEEVQKKEYPDWFSHIQQKNLPIL</sequence>
<dbReference type="EMBL" id="LJKE01000043">
    <property type="protein sequence ID" value="KZD66356.1"/>
    <property type="molecule type" value="Genomic_DNA"/>
</dbReference>
<name>A0A164P7C7_BACCE</name>
<dbReference type="AlphaFoldDB" id="A0A164P7C7"/>
<evidence type="ECO:0000313" key="1">
    <source>
        <dbReference type="EMBL" id="KZD66356.1"/>
    </source>
</evidence>
<comment type="caution">
    <text evidence="1">The sequence shown here is derived from an EMBL/GenBank/DDBJ whole genome shotgun (WGS) entry which is preliminary data.</text>
</comment>
<accession>A0A164P7C7</accession>
<protein>
    <submittedName>
        <fullName evidence="1">Uncharacterized protein</fullName>
    </submittedName>
</protein>
<dbReference type="RefSeq" id="WP_063260968.1">
    <property type="nucleotide sequence ID" value="NZ_LJKE01000043.1"/>
</dbReference>
<proteinExistence type="predicted"/>